<keyword evidence="1" id="KW-0547">Nucleotide-binding</keyword>
<protein>
    <recommendedName>
        <fullName evidence="4">HTH luxR-type domain-containing protein</fullName>
    </recommendedName>
</protein>
<dbReference type="InterPro" id="IPR036388">
    <property type="entry name" value="WH-like_DNA-bd_sf"/>
</dbReference>
<dbReference type="SMART" id="SM00421">
    <property type="entry name" value="HTH_LUXR"/>
    <property type="match status" value="1"/>
</dbReference>
<dbReference type="Gene3D" id="1.25.40.10">
    <property type="entry name" value="Tetratricopeptide repeat domain"/>
    <property type="match status" value="1"/>
</dbReference>
<accession>A0A919DW45</accession>
<dbReference type="SUPFAM" id="SSF46894">
    <property type="entry name" value="C-terminal effector domain of the bipartite response regulators"/>
    <property type="match status" value="1"/>
</dbReference>
<keyword evidence="6" id="KW-1185">Reference proteome</keyword>
<dbReference type="AlphaFoldDB" id="A0A919DW45"/>
<feature type="region of interest" description="Disordered" evidence="3">
    <location>
        <begin position="498"/>
        <end position="518"/>
    </location>
</feature>
<sequence>MVLIQRAEELALMDSALDGAAAGKSMLVLVEGAVGCGKSEFLQAVALRAADRAAVVLRATGTATERDRPLGVVAQLVGSAPAGTLPAPASPERAGCVEAQQAFTRAVHELSDTAPVVIAVDDLHHVDELSRRHLLHLARETRSTRVLLVLAASVHESVDDPLFATELLRQPNFVRVRLERLDRAAVATLLAGRDTAEAERLHRASGGNPLLLRALLQDPGTQPGGPYTYAVLACLHRCGAATTELARAVAVLDGHGGPELVARLLDIDAVAAARGMAALGDAGLLDGPGFRHPAARDAVLGHMDPADRRALHRRAAVVAHGMGAPAPVVAAQLLGARHTGEEWAMGVLRAAVGQFLADGDAARAAACLELAQEGCADDSHRAHVRIRLAAVTARTDPAAAEHHLSGPLTALREGRLPADALGPLARALTAQGRIDEAVEALDRLTASGVPGGRAEAGTGAGLRDVPGGLRDVPGGLRDVPREDPLDGLSAFPHWAAARQADGRPDGGGAGASGAATRGGLGPAAGSTGFVARGGTGQPAGFPARFGIHPAALWAVPEQVEAGAAAHVAEVFLRGASPAEGMVEPLAQALRVLLYLGGPARALPWCEMLAAQSARRGATGWQAVFGGLLAEARLGRGDLAGAGAAATAALDAVPGRGGSVLLSGIAGTLVRAYTAMGRTEAAAAVLGRPVPEELAGSVHGLAYLRARGQYALATSRYRAALGDFLDIGRRMKRWGLDRPQVLPWRTDAASALMRLGELQQAERFITDQLSRPDAADPRVRGVALRLQAELREPKERQTLLTKAVDELRRSGDQYELALTLVDLGRVLKETGEPARAAMANRRAWHLARDCGAEVLCEKALPGHTDGADPQAESSRGRLAELVATLSESEKRVAMLAVHGHTNREIALKLYITVSTVEQHLTRVYRKLDIAGRQELPVDLQVPADEYV</sequence>
<dbReference type="Pfam" id="PF00196">
    <property type="entry name" value="GerE"/>
    <property type="match status" value="1"/>
</dbReference>
<dbReference type="PANTHER" id="PTHR16305">
    <property type="entry name" value="TESTICULAR SOLUBLE ADENYLYL CYCLASE"/>
    <property type="match status" value="1"/>
</dbReference>
<feature type="region of interest" description="Disordered" evidence="3">
    <location>
        <begin position="449"/>
        <end position="469"/>
    </location>
</feature>
<dbReference type="InterPro" id="IPR041664">
    <property type="entry name" value="AAA_16"/>
</dbReference>
<dbReference type="InterPro" id="IPR011990">
    <property type="entry name" value="TPR-like_helical_dom_sf"/>
</dbReference>
<dbReference type="PANTHER" id="PTHR16305:SF35">
    <property type="entry name" value="TRANSCRIPTIONAL ACTIVATOR DOMAIN"/>
    <property type="match status" value="1"/>
</dbReference>
<evidence type="ECO:0000259" key="4">
    <source>
        <dbReference type="PROSITE" id="PS00622"/>
    </source>
</evidence>
<dbReference type="InterPro" id="IPR000792">
    <property type="entry name" value="Tscrpt_reg_LuxR_C"/>
</dbReference>
<evidence type="ECO:0000256" key="3">
    <source>
        <dbReference type="SAM" id="MobiDB-lite"/>
    </source>
</evidence>
<feature type="domain" description="HTH luxR-type" evidence="4">
    <location>
        <begin position="898"/>
        <end position="925"/>
    </location>
</feature>
<organism evidence="5 6">
    <name type="scientific">Streptomyces spiralis</name>
    <dbReference type="NCBI Taxonomy" id="66376"/>
    <lineage>
        <taxon>Bacteria</taxon>
        <taxon>Bacillati</taxon>
        <taxon>Actinomycetota</taxon>
        <taxon>Actinomycetes</taxon>
        <taxon>Kitasatosporales</taxon>
        <taxon>Streptomycetaceae</taxon>
        <taxon>Streptomyces</taxon>
    </lineage>
</organism>
<evidence type="ECO:0000256" key="2">
    <source>
        <dbReference type="ARBA" id="ARBA00022840"/>
    </source>
</evidence>
<evidence type="ECO:0000256" key="1">
    <source>
        <dbReference type="ARBA" id="ARBA00022741"/>
    </source>
</evidence>
<dbReference type="SUPFAM" id="SSF52540">
    <property type="entry name" value="P-loop containing nucleoside triphosphate hydrolases"/>
    <property type="match status" value="1"/>
</dbReference>
<feature type="compositionally biased region" description="Gly residues" evidence="3">
    <location>
        <begin position="505"/>
        <end position="518"/>
    </location>
</feature>
<gene>
    <name evidence="5" type="ORF">GCM10014715_45110</name>
</gene>
<proteinExistence type="predicted"/>
<dbReference type="GO" id="GO:0005737">
    <property type="term" value="C:cytoplasm"/>
    <property type="evidence" value="ECO:0007669"/>
    <property type="project" value="TreeGrafter"/>
</dbReference>
<evidence type="ECO:0000313" key="6">
    <source>
        <dbReference type="Proteomes" id="UP000641386"/>
    </source>
</evidence>
<dbReference type="GO" id="GO:0003677">
    <property type="term" value="F:DNA binding"/>
    <property type="evidence" value="ECO:0007669"/>
    <property type="project" value="InterPro"/>
</dbReference>
<dbReference type="CDD" id="cd06170">
    <property type="entry name" value="LuxR_C_like"/>
    <property type="match status" value="1"/>
</dbReference>
<dbReference type="Pfam" id="PF13191">
    <property type="entry name" value="AAA_16"/>
    <property type="match status" value="1"/>
</dbReference>
<reference evidence="5" key="2">
    <citation type="submission" date="2020-09" db="EMBL/GenBank/DDBJ databases">
        <authorList>
            <person name="Sun Q."/>
            <person name="Ohkuma M."/>
        </authorList>
    </citation>
    <scope>NUCLEOTIDE SEQUENCE</scope>
    <source>
        <strain evidence="5">JCM 3302</strain>
    </source>
</reference>
<dbReference type="InterPro" id="IPR016032">
    <property type="entry name" value="Sig_transdc_resp-reg_C-effctor"/>
</dbReference>
<dbReference type="GO" id="GO:0006355">
    <property type="term" value="P:regulation of DNA-templated transcription"/>
    <property type="evidence" value="ECO:0007669"/>
    <property type="project" value="InterPro"/>
</dbReference>
<dbReference type="PRINTS" id="PR00038">
    <property type="entry name" value="HTHLUXR"/>
</dbReference>
<dbReference type="Proteomes" id="UP000641386">
    <property type="component" value="Unassembled WGS sequence"/>
</dbReference>
<dbReference type="EMBL" id="BNBC01000021">
    <property type="protein sequence ID" value="GHE84073.1"/>
    <property type="molecule type" value="Genomic_DNA"/>
</dbReference>
<reference evidence="5" key="1">
    <citation type="journal article" date="2014" name="Int. J. Syst. Evol. Microbiol.">
        <title>Complete genome sequence of Corynebacterium casei LMG S-19264T (=DSM 44701T), isolated from a smear-ripened cheese.</title>
        <authorList>
            <consortium name="US DOE Joint Genome Institute (JGI-PGF)"/>
            <person name="Walter F."/>
            <person name="Albersmeier A."/>
            <person name="Kalinowski J."/>
            <person name="Ruckert C."/>
        </authorList>
    </citation>
    <scope>NUCLEOTIDE SEQUENCE</scope>
    <source>
        <strain evidence="5">JCM 3302</strain>
    </source>
</reference>
<dbReference type="Gene3D" id="1.10.10.10">
    <property type="entry name" value="Winged helix-like DNA-binding domain superfamily/Winged helix DNA-binding domain"/>
    <property type="match status" value="1"/>
</dbReference>
<comment type="caution">
    <text evidence="5">The sequence shown here is derived from an EMBL/GenBank/DDBJ whole genome shotgun (WGS) entry which is preliminary data.</text>
</comment>
<dbReference type="GO" id="GO:0005524">
    <property type="term" value="F:ATP binding"/>
    <property type="evidence" value="ECO:0007669"/>
    <property type="project" value="UniProtKB-KW"/>
</dbReference>
<name>A0A919DW45_9ACTN</name>
<dbReference type="RefSeq" id="WP_189902921.1">
    <property type="nucleotide sequence ID" value="NZ_BNBC01000021.1"/>
</dbReference>
<dbReference type="PROSITE" id="PS00622">
    <property type="entry name" value="HTH_LUXR_1"/>
    <property type="match status" value="1"/>
</dbReference>
<keyword evidence="2" id="KW-0067">ATP-binding</keyword>
<dbReference type="GO" id="GO:0004016">
    <property type="term" value="F:adenylate cyclase activity"/>
    <property type="evidence" value="ECO:0007669"/>
    <property type="project" value="TreeGrafter"/>
</dbReference>
<evidence type="ECO:0000313" key="5">
    <source>
        <dbReference type="EMBL" id="GHE84073.1"/>
    </source>
</evidence>
<dbReference type="InterPro" id="IPR027417">
    <property type="entry name" value="P-loop_NTPase"/>
</dbReference>